<evidence type="ECO:0000259" key="7">
    <source>
        <dbReference type="PROSITE" id="PS50862"/>
    </source>
</evidence>
<dbReference type="Proteomes" id="UP000230611">
    <property type="component" value="Unassembled WGS sequence"/>
</dbReference>
<dbReference type="PROSITE" id="PS50862">
    <property type="entry name" value="AA_TRNA_LIGASE_II"/>
    <property type="match status" value="1"/>
</dbReference>
<dbReference type="GO" id="GO:0005524">
    <property type="term" value="F:ATP binding"/>
    <property type="evidence" value="ECO:0007669"/>
    <property type="project" value="UniProtKB-KW"/>
</dbReference>
<dbReference type="InterPro" id="IPR004115">
    <property type="entry name" value="GAD-like_sf"/>
</dbReference>
<keyword evidence="6" id="KW-0030">Aminoacyl-tRNA synthetase</keyword>
<dbReference type="InterPro" id="IPR047089">
    <property type="entry name" value="Asp-tRNA-ligase_1_N"/>
</dbReference>
<dbReference type="GO" id="GO:0005737">
    <property type="term" value="C:cytoplasm"/>
    <property type="evidence" value="ECO:0007669"/>
    <property type="project" value="InterPro"/>
</dbReference>
<dbReference type="EMBL" id="PFUO01000150">
    <property type="protein sequence ID" value="PJB15703.1"/>
    <property type="molecule type" value="Genomic_DNA"/>
</dbReference>
<dbReference type="GO" id="GO:0006422">
    <property type="term" value="P:aspartyl-tRNA aminoacylation"/>
    <property type="evidence" value="ECO:0007669"/>
    <property type="project" value="TreeGrafter"/>
</dbReference>
<organism evidence="8 9">
    <name type="scientific">Candidatus Falkowbacteria bacterium CG_4_9_14_3_um_filter_38_19</name>
    <dbReference type="NCBI Taxonomy" id="1974559"/>
    <lineage>
        <taxon>Bacteria</taxon>
        <taxon>Candidatus Falkowiibacteriota</taxon>
    </lineage>
</organism>
<dbReference type="SUPFAM" id="SSF55681">
    <property type="entry name" value="Class II aaRS and biotin synthetases"/>
    <property type="match status" value="1"/>
</dbReference>
<feature type="non-terminal residue" evidence="8">
    <location>
        <position position="324"/>
    </location>
</feature>
<dbReference type="CDD" id="cd04317">
    <property type="entry name" value="EcAspRS_like_N"/>
    <property type="match status" value="1"/>
</dbReference>
<dbReference type="InterPro" id="IPR004364">
    <property type="entry name" value="Aa-tRNA-synt_II"/>
</dbReference>
<dbReference type="AlphaFoldDB" id="A0A2M8ADP6"/>
<dbReference type="GO" id="GO:0003676">
    <property type="term" value="F:nucleic acid binding"/>
    <property type="evidence" value="ECO:0007669"/>
    <property type="project" value="InterPro"/>
</dbReference>
<dbReference type="InterPro" id="IPR012340">
    <property type="entry name" value="NA-bd_OB-fold"/>
</dbReference>
<evidence type="ECO:0000256" key="5">
    <source>
        <dbReference type="ARBA" id="ARBA00022917"/>
    </source>
</evidence>
<comment type="similarity">
    <text evidence="1">Belongs to the class-II aminoacyl-tRNA synthetase family. Type 1 subfamily.</text>
</comment>
<dbReference type="Gene3D" id="3.30.1360.30">
    <property type="entry name" value="GAD-like domain"/>
    <property type="match status" value="1"/>
</dbReference>
<name>A0A2M8ADP6_9BACT</name>
<gene>
    <name evidence="8" type="ORF">CO116_03320</name>
</gene>
<dbReference type="NCBIfam" id="TIGR00459">
    <property type="entry name" value="aspS_bact"/>
    <property type="match status" value="1"/>
</dbReference>
<dbReference type="InterPro" id="IPR004365">
    <property type="entry name" value="NA-bd_OB_tRNA"/>
</dbReference>
<evidence type="ECO:0000313" key="8">
    <source>
        <dbReference type="EMBL" id="PJB15703.1"/>
    </source>
</evidence>
<dbReference type="InterPro" id="IPR006195">
    <property type="entry name" value="aa-tRNA-synth_II"/>
</dbReference>
<dbReference type="PANTHER" id="PTHR22594:SF5">
    <property type="entry name" value="ASPARTATE--TRNA LIGASE, MITOCHONDRIAL"/>
    <property type="match status" value="1"/>
</dbReference>
<feature type="domain" description="Aminoacyl-transfer RNA synthetases class-II family profile" evidence="7">
    <location>
        <begin position="153"/>
        <end position="301"/>
    </location>
</feature>
<dbReference type="Pfam" id="PF01336">
    <property type="entry name" value="tRNA_anti-codon"/>
    <property type="match status" value="1"/>
</dbReference>
<sequence>MLRTHTCGELSKQNIGQTVELAGWVHRRRDHGGVIFIDLRDRYGLTQLTFNPKIDKKSWQEADKLRSEWVIKVKGKVIARPDDMVNPKLKTGEIEVDCVEVEILAKAKTPPFEIDEEKSKEVKEEIRMKYRYLDLRKADAREVLIKRHQFINFIRDYLTKLNFIEVETPVLTKSTPEGARDFLVPSRLQPGKFYSLPQSPQQYKQLLMISGIDRYFQIARCFRDEDTRGDRQAEFTQLDLEMSFVEGEDILNLTEDLFTKAIEEIFPEKKILFKPWPRLDYSEVMLKYGCNKPDLRFGLEIKDLTDLVKNCGFSVFTEAIKNKG</sequence>
<keyword evidence="2 8" id="KW-0436">Ligase</keyword>
<accession>A0A2M8ADP6</accession>
<dbReference type="InterPro" id="IPR045864">
    <property type="entry name" value="aa-tRNA-synth_II/BPL/LPL"/>
</dbReference>
<dbReference type="NCBIfam" id="NF001750">
    <property type="entry name" value="PRK00476.1"/>
    <property type="match status" value="1"/>
</dbReference>
<evidence type="ECO:0000256" key="6">
    <source>
        <dbReference type="ARBA" id="ARBA00023146"/>
    </source>
</evidence>
<dbReference type="Pfam" id="PF00152">
    <property type="entry name" value="tRNA-synt_2"/>
    <property type="match status" value="1"/>
</dbReference>
<evidence type="ECO:0000313" key="9">
    <source>
        <dbReference type="Proteomes" id="UP000230611"/>
    </source>
</evidence>
<comment type="caution">
    <text evidence="8">The sequence shown here is derived from an EMBL/GenBank/DDBJ whole genome shotgun (WGS) entry which is preliminary data.</text>
</comment>
<dbReference type="GO" id="GO:0004815">
    <property type="term" value="F:aspartate-tRNA ligase activity"/>
    <property type="evidence" value="ECO:0007669"/>
    <property type="project" value="TreeGrafter"/>
</dbReference>
<evidence type="ECO:0000256" key="3">
    <source>
        <dbReference type="ARBA" id="ARBA00022741"/>
    </source>
</evidence>
<evidence type="ECO:0000256" key="1">
    <source>
        <dbReference type="ARBA" id="ARBA00006303"/>
    </source>
</evidence>
<dbReference type="Gene3D" id="2.40.50.140">
    <property type="entry name" value="Nucleic acid-binding proteins"/>
    <property type="match status" value="1"/>
</dbReference>
<dbReference type="SUPFAM" id="SSF50249">
    <property type="entry name" value="Nucleic acid-binding proteins"/>
    <property type="match status" value="1"/>
</dbReference>
<reference evidence="9" key="1">
    <citation type="submission" date="2017-09" db="EMBL/GenBank/DDBJ databases">
        <title>Depth-based differentiation of microbial function through sediment-hosted aquifers and enrichment of novel symbionts in the deep terrestrial subsurface.</title>
        <authorList>
            <person name="Probst A.J."/>
            <person name="Ladd B."/>
            <person name="Jarett J.K."/>
            <person name="Geller-Mcgrath D.E."/>
            <person name="Sieber C.M.K."/>
            <person name="Emerson J.B."/>
            <person name="Anantharaman K."/>
            <person name="Thomas B.C."/>
            <person name="Malmstrom R."/>
            <person name="Stieglmeier M."/>
            <person name="Klingl A."/>
            <person name="Woyke T."/>
            <person name="Ryan C.M."/>
            <person name="Banfield J.F."/>
        </authorList>
    </citation>
    <scope>NUCLEOTIDE SEQUENCE [LARGE SCALE GENOMIC DNA]</scope>
</reference>
<dbReference type="PANTHER" id="PTHR22594">
    <property type="entry name" value="ASPARTYL/LYSYL-TRNA SYNTHETASE"/>
    <property type="match status" value="1"/>
</dbReference>
<dbReference type="PRINTS" id="PR01042">
    <property type="entry name" value="TRNASYNTHASP"/>
</dbReference>
<dbReference type="InterPro" id="IPR002312">
    <property type="entry name" value="Asp/Asn-tRNA-synth_IIb"/>
</dbReference>
<evidence type="ECO:0000256" key="2">
    <source>
        <dbReference type="ARBA" id="ARBA00022598"/>
    </source>
</evidence>
<dbReference type="InterPro" id="IPR004524">
    <property type="entry name" value="Asp-tRNA-ligase_1"/>
</dbReference>
<evidence type="ECO:0000256" key="4">
    <source>
        <dbReference type="ARBA" id="ARBA00022840"/>
    </source>
</evidence>
<keyword evidence="4" id="KW-0067">ATP-binding</keyword>
<dbReference type="Gene3D" id="3.30.930.10">
    <property type="entry name" value="Bira Bifunctional Protein, Domain 2"/>
    <property type="match status" value="1"/>
</dbReference>
<keyword evidence="5" id="KW-0648">Protein biosynthesis</keyword>
<keyword evidence="3" id="KW-0547">Nucleotide-binding</keyword>
<protein>
    <submittedName>
        <fullName evidence="8">Aspartate--tRNA ligase</fullName>
    </submittedName>
</protein>
<proteinExistence type="inferred from homology"/>